<dbReference type="InterPro" id="IPR035901">
    <property type="entry name" value="GIY-YIG_endonuc_sf"/>
</dbReference>
<keyword evidence="2" id="KW-1185">Reference proteome</keyword>
<name>A0ABP9UTV5_9BACT</name>
<dbReference type="RefSeq" id="WP_353567571.1">
    <property type="nucleotide sequence ID" value="NZ_BAABRI010000014.1"/>
</dbReference>
<dbReference type="SUPFAM" id="SSF82771">
    <property type="entry name" value="GIY-YIG endonuclease"/>
    <property type="match status" value="1"/>
</dbReference>
<dbReference type="EMBL" id="BAABRI010000014">
    <property type="protein sequence ID" value="GAA5483464.1"/>
    <property type="molecule type" value="Genomic_DNA"/>
</dbReference>
<reference evidence="1 2" key="1">
    <citation type="submission" date="2024-02" db="EMBL/GenBank/DDBJ databases">
        <title>Haloferula sargassicola NBRC 104335.</title>
        <authorList>
            <person name="Ichikawa N."/>
            <person name="Katano-Makiyama Y."/>
            <person name="Hidaka K."/>
        </authorList>
    </citation>
    <scope>NUCLEOTIDE SEQUENCE [LARGE SCALE GENOMIC DNA]</scope>
    <source>
        <strain evidence="1 2">NBRC 104335</strain>
    </source>
</reference>
<proteinExistence type="predicted"/>
<organism evidence="1 2">
    <name type="scientific">Haloferula sargassicola</name>
    <dbReference type="NCBI Taxonomy" id="490096"/>
    <lineage>
        <taxon>Bacteria</taxon>
        <taxon>Pseudomonadati</taxon>
        <taxon>Verrucomicrobiota</taxon>
        <taxon>Verrucomicrobiia</taxon>
        <taxon>Verrucomicrobiales</taxon>
        <taxon>Verrucomicrobiaceae</taxon>
        <taxon>Haloferula</taxon>
    </lineage>
</organism>
<dbReference type="Proteomes" id="UP001476282">
    <property type="component" value="Unassembled WGS sequence"/>
</dbReference>
<dbReference type="Gene3D" id="3.40.1440.10">
    <property type="entry name" value="GIY-YIG endonuclease"/>
    <property type="match status" value="1"/>
</dbReference>
<evidence type="ECO:0000313" key="2">
    <source>
        <dbReference type="Proteomes" id="UP001476282"/>
    </source>
</evidence>
<evidence type="ECO:0008006" key="3">
    <source>
        <dbReference type="Google" id="ProtNLM"/>
    </source>
</evidence>
<dbReference type="CDD" id="cd10446">
    <property type="entry name" value="GIY-YIG_unchar_1"/>
    <property type="match status" value="1"/>
</dbReference>
<accession>A0ABP9UTV5</accession>
<sequence>MISIKQLLAALGLEGSFDRVKLVRHVDHPLKSLQTMVKEGEFDFYQGEQTRKKRPFHGCDFIVSFFATPEGNTEFHGVYRVLGSRDFTQEDHVRAPGFLKVPLTEWSQRIWYDLEPRHEFDDLRGRLRVRWRAPLAWVQRRDLEVDEILPPGRVTSFPGYQNVILSWEQLRRIFDHPDSHPDWVSALKFTAAIYRITDLSTGSIYIGSAYGRSGLWNRWKDYARNGRGGNVKLESLDPGNFQWSIVRTLSGVMSQAEVIQIEHLEMRKHGSRATGLNS</sequence>
<comment type="caution">
    <text evidence="1">The sequence shown here is derived from an EMBL/GenBank/DDBJ whole genome shotgun (WGS) entry which is preliminary data.</text>
</comment>
<gene>
    <name evidence="1" type="ORF">Hsar01_02697</name>
</gene>
<evidence type="ECO:0000313" key="1">
    <source>
        <dbReference type="EMBL" id="GAA5483464.1"/>
    </source>
</evidence>
<protein>
    <recommendedName>
        <fullName evidence="3">GIY-YIG domain-containing protein</fullName>
    </recommendedName>
</protein>